<evidence type="ECO:0000313" key="3">
    <source>
        <dbReference type="Proteomes" id="UP001232493"/>
    </source>
</evidence>
<keyword evidence="1" id="KW-0472">Membrane</keyword>
<evidence type="ECO:0008006" key="4">
    <source>
        <dbReference type="Google" id="ProtNLM"/>
    </source>
</evidence>
<keyword evidence="3" id="KW-1185">Reference proteome</keyword>
<keyword evidence="1" id="KW-0812">Transmembrane</keyword>
<dbReference type="EMBL" id="CP069362">
    <property type="protein sequence ID" value="WGS65528.1"/>
    <property type="molecule type" value="Genomic_DNA"/>
</dbReference>
<gene>
    <name evidence="2" type="ORF">JRV97_02955</name>
</gene>
<organism evidence="2 3">
    <name type="scientific">Marinitoga aeolica</name>
    <dbReference type="NCBI Taxonomy" id="2809031"/>
    <lineage>
        <taxon>Bacteria</taxon>
        <taxon>Thermotogati</taxon>
        <taxon>Thermotogota</taxon>
        <taxon>Thermotogae</taxon>
        <taxon>Petrotogales</taxon>
        <taxon>Petrotogaceae</taxon>
        <taxon>Marinitoga</taxon>
    </lineage>
</organism>
<feature type="transmembrane region" description="Helical" evidence="1">
    <location>
        <begin position="12"/>
        <end position="33"/>
    </location>
</feature>
<evidence type="ECO:0000256" key="1">
    <source>
        <dbReference type="SAM" id="Phobius"/>
    </source>
</evidence>
<accession>A0ABY8PSN9</accession>
<dbReference type="Proteomes" id="UP001232493">
    <property type="component" value="Chromosome"/>
</dbReference>
<dbReference type="RefSeq" id="WP_281000039.1">
    <property type="nucleotide sequence ID" value="NZ_CP069362.1"/>
</dbReference>
<keyword evidence="1" id="KW-1133">Transmembrane helix</keyword>
<reference evidence="2 3" key="1">
    <citation type="submission" date="2021-02" db="EMBL/GenBank/DDBJ databases">
        <title>Characterization of Marinitoga sp. nov. str. BP5-C20A.</title>
        <authorList>
            <person name="Erauso G."/>
            <person name="Postec A."/>
        </authorList>
    </citation>
    <scope>NUCLEOTIDE SEQUENCE [LARGE SCALE GENOMIC DNA]</scope>
    <source>
        <strain evidence="2 3">BP5-C20A</strain>
    </source>
</reference>
<name>A0ABY8PSN9_9BACT</name>
<evidence type="ECO:0000313" key="2">
    <source>
        <dbReference type="EMBL" id="WGS65528.1"/>
    </source>
</evidence>
<proteinExistence type="predicted"/>
<sequence>MKKGYLMLETSISLILISILSIIVLALFARTIIMFKQILYINFNIINIENSIVNVFRFFRDDIKVETVDFKDVGYKKYFEFERKNGEKLQIEKYSNYLKMVFVDEYNRKTYEYLYIGKNVDIEKEDKILKFQLENYGLNIYSEEW</sequence>
<protein>
    <recommendedName>
        <fullName evidence="4">Prepilin-type N-terminal cleavage/methylation domain-containing protein</fullName>
    </recommendedName>
</protein>